<protein>
    <recommendedName>
        <fullName evidence="3">Signal transduction histidine kinase dimerisation/phosphoacceptor domain-containing protein</fullName>
    </recommendedName>
</protein>
<reference evidence="1 2" key="1">
    <citation type="submission" date="2022-06" db="EMBL/GenBank/DDBJ databases">
        <title>Whole-genome of Asaia lannensis strain LMG 27011T.</title>
        <authorList>
            <person name="Sombolestani A."/>
        </authorList>
    </citation>
    <scope>NUCLEOTIDE SEQUENCE [LARGE SCALE GENOMIC DNA]</scope>
    <source>
        <strain evidence="1 2">NBRC 102526</strain>
    </source>
</reference>
<name>A0ABT1CF06_9PROT</name>
<dbReference type="Proteomes" id="UP001523401">
    <property type="component" value="Unassembled WGS sequence"/>
</dbReference>
<keyword evidence="2" id="KW-1185">Reference proteome</keyword>
<accession>A0ABT1CF06</accession>
<sequence>MTVENDPADHDAETRLKTLRHDLRNDLATALLAADLLAASKDETVKRHAGTIVAALEKATQRLKRSKQGH</sequence>
<dbReference type="EMBL" id="JAMXQU010000002">
    <property type="protein sequence ID" value="MCO6159151.1"/>
    <property type="molecule type" value="Genomic_DNA"/>
</dbReference>
<comment type="caution">
    <text evidence="1">The sequence shown here is derived from an EMBL/GenBank/DDBJ whole genome shotgun (WGS) entry which is preliminary data.</text>
</comment>
<evidence type="ECO:0008006" key="3">
    <source>
        <dbReference type="Google" id="ProtNLM"/>
    </source>
</evidence>
<evidence type="ECO:0000313" key="1">
    <source>
        <dbReference type="EMBL" id="MCO6159151.1"/>
    </source>
</evidence>
<gene>
    <name evidence="1" type="ORF">NF685_03790</name>
</gene>
<organism evidence="1 2">
    <name type="scientific">Asaia lannensis NBRC 102526</name>
    <dbReference type="NCBI Taxonomy" id="1307926"/>
    <lineage>
        <taxon>Bacteria</taxon>
        <taxon>Pseudomonadati</taxon>
        <taxon>Pseudomonadota</taxon>
        <taxon>Alphaproteobacteria</taxon>
        <taxon>Acetobacterales</taxon>
        <taxon>Acetobacteraceae</taxon>
        <taxon>Asaia</taxon>
    </lineage>
</organism>
<dbReference type="RefSeq" id="WP_252848658.1">
    <property type="nucleotide sequence ID" value="NZ_BAPW01000012.1"/>
</dbReference>
<proteinExistence type="predicted"/>
<evidence type="ECO:0000313" key="2">
    <source>
        <dbReference type="Proteomes" id="UP001523401"/>
    </source>
</evidence>